<evidence type="ECO:0000313" key="10">
    <source>
        <dbReference type="EMBL" id="GLR65366.1"/>
    </source>
</evidence>
<dbReference type="CDD" id="cd00561">
    <property type="entry name" value="CobA_ACA"/>
    <property type="match status" value="1"/>
</dbReference>
<keyword evidence="11" id="KW-1185">Reference proteome</keyword>
<name>A0ABQ6A0N2_9PROT</name>
<proteinExistence type="inferred from homology"/>
<dbReference type="SUPFAM" id="SSF52540">
    <property type="entry name" value="P-loop containing nucleoside triphosphate hydrolases"/>
    <property type="match status" value="1"/>
</dbReference>
<evidence type="ECO:0000313" key="11">
    <source>
        <dbReference type="Proteomes" id="UP001156641"/>
    </source>
</evidence>
<keyword evidence="8" id="KW-0169">Cobalamin biosynthesis</keyword>
<protein>
    <recommendedName>
        <fullName evidence="3 8">Corrinoid adenosyltransferase</fullName>
        <ecNumber evidence="3 8">2.5.1.17</ecNumber>
    </recommendedName>
    <alternativeName>
        <fullName evidence="8">Cob(II)alamin adenosyltransferase</fullName>
    </alternativeName>
    <alternativeName>
        <fullName evidence="8">Cob(II)yrinic acid a,c-diamide adenosyltransferase</fullName>
    </alternativeName>
</protein>
<dbReference type="EMBL" id="BSOS01000003">
    <property type="protein sequence ID" value="GLR65366.1"/>
    <property type="molecule type" value="Genomic_DNA"/>
</dbReference>
<dbReference type="NCBIfam" id="NF004637">
    <property type="entry name" value="PRK05986.1"/>
    <property type="match status" value="1"/>
</dbReference>
<dbReference type="PANTHER" id="PTHR46638:SF1">
    <property type="entry name" value="CORRINOID ADENOSYLTRANSFERASE"/>
    <property type="match status" value="1"/>
</dbReference>
<keyword evidence="8" id="KW-0547">Nucleotide-binding</keyword>
<keyword evidence="8" id="KW-0808">Transferase</keyword>
<dbReference type="PIRSF" id="PIRSF015617">
    <property type="entry name" value="Adensltrnsf_CobA"/>
    <property type="match status" value="1"/>
</dbReference>
<comment type="similarity">
    <text evidence="2 8">Belongs to the Cob(I)alamin adenosyltransferase family.</text>
</comment>
<evidence type="ECO:0000256" key="5">
    <source>
        <dbReference type="ARBA" id="ARBA00024929"/>
    </source>
</evidence>
<accession>A0ABQ6A0N2</accession>
<sequence>MTQNTEDSEAERNRRHAEERKAVKAERDVMMQSKTQTGGLLLIHTGAGKGKSTAGFGMAARALGWGQRVGIVQYIKGKWITGERRFFARFPDQVRMEIMGEGFTWDTQDRARDVAAAQAAWEKSLEMIADPELDFVLLDELNVALRYDYLDLDKIVAALKNRPRDKHICITGRDAKPELMELAELVTEMRMVKHPFQQGIKAQRGVDF</sequence>
<keyword evidence="4 8" id="KW-0627">Porphyrin biosynthesis</keyword>
<evidence type="ECO:0000256" key="6">
    <source>
        <dbReference type="ARBA" id="ARBA00048555"/>
    </source>
</evidence>
<comment type="pathway">
    <text evidence="1 8">Cofactor biosynthesis; adenosylcobalamin biosynthesis; adenosylcobalamin from cob(II)yrinate a,c-diamide: step 2/7.</text>
</comment>
<evidence type="ECO:0000256" key="9">
    <source>
        <dbReference type="SAM" id="MobiDB-lite"/>
    </source>
</evidence>
<keyword evidence="8" id="KW-0963">Cytoplasm</keyword>
<comment type="function">
    <text evidence="5 8">Required for both de novo synthesis of the corrin ring for the assimilation of exogenous corrinoids. Participates in the adenosylation of a variety of incomplete and complete corrinoids.</text>
</comment>
<evidence type="ECO:0000256" key="1">
    <source>
        <dbReference type="ARBA" id="ARBA00005121"/>
    </source>
</evidence>
<dbReference type="Gene3D" id="3.40.50.300">
    <property type="entry name" value="P-loop containing nucleotide triphosphate hydrolases"/>
    <property type="match status" value="1"/>
</dbReference>
<dbReference type="EC" id="2.5.1.17" evidence="3 8"/>
<organism evidence="10 11">
    <name type="scientific">Acidocella aquatica</name>
    <dbReference type="NCBI Taxonomy" id="1922313"/>
    <lineage>
        <taxon>Bacteria</taxon>
        <taxon>Pseudomonadati</taxon>
        <taxon>Pseudomonadota</taxon>
        <taxon>Alphaproteobacteria</taxon>
        <taxon>Acetobacterales</taxon>
        <taxon>Acidocellaceae</taxon>
        <taxon>Acidocella</taxon>
    </lineage>
</organism>
<comment type="subcellular location">
    <subcellularLocation>
        <location evidence="8">Cytoplasm</location>
    </subcellularLocation>
</comment>
<gene>
    <name evidence="10" type="ORF">GCM10010909_00440</name>
</gene>
<reference evidence="11" key="1">
    <citation type="journal article" date="2019" name="Int. J. Syst. Evol. Microbiol.">
        <title>The Global Catalogue of Microorganisms (GCM) 10K type strain sequencing project: providing services to taxonomists for standard genome sequencing and annotation.</title>
        <authorList>
            <consortium name="The Broad Institute Genomics Platform"/>
            <consortium name="The Broad Institute Genome Sequencing Center for Infectious Disease"/>
            <person name="Wu L."/>
            <person name="Ma J."/>
        </authorList>
    </citation>
    <scope>NUCLEOTIDE SEQUENCE [LARGE SCALE GENOMIC DNA]</scope>
    <source>
        <strain evidence="11">NBRC 112502</strain>
    </source>
</reference>
<feature type="compositionally biased region" description="Basic and acidic residues" evidence="9">
    <location>
        <begin position="10"/>
        <end position="25"/>
    </location>
</feature>
<evidence type="ECO:0000256" key="2">
    <source>
        <dbReference type="ARBA" id="ARBA00007487"/>
    </source>
</evidence>
<comment type="catalytic activity">
    <reaction evidence="6 8">
        <text>2 cob(II)yrinate a,c diamide + reduced [electron-transfer flavoprotein] + 2 ATP = 2 adenosylcob(III)yrinate a,c-diamide + 2 triphosphate + oxidized [electron-transfer flavoprotein] + 3 H(+)</text>
        <dbReference type="Rhea" id="RHEA:11528"/>
        <dbReference type="Rhea" id="RHEA-COMP:10685"/>
        <dbReference type="Rhea" id="RHEA-COMP:10686"/>
        <dbReference type="ChEBI" id="CHEBI:15378"/>
        <dbReference type="ChEBI" id="CHEBI:18036"/>
        <dbReference type="ChEBI" id="CHEBI:30616"/>
        <dbReference type="ChEBI" id="CHEBI:57692"/>
        <dbReference type="ChEBI" id="CHEBI:58307"/>
        <dbReference type="ChEBI" id="CHEBI:58503"/>
        <dbReference type="ChEBI" id="CHEBI:58537"/>
        <dbReference type="EC" id="2.5.1.17"/>
    </reaction>
</comment>
<dbReference type="RefSeq" id="WP_284255865.1">
    <property type="nucleotide sequence ID" value="NZ_BSOS01000003.1"/>
</dbReference>
<dbReference type="NCBIfam" id="TIGR00708">
    <property type="entry name" value="cobA"/>
    <property type="match status" value="1"/>
</dbReference>
<dbReference type="PANTHER" id="PTHR46638">
    <property type="entry name" value="CORRINOID ADENOSYLTRANSFERASE"/>
    <property type="match status" value="1"/>
</dbReference>
<comment type="catalytic activity">
    <reaction evidence="7 8">
        <text>2 cob(II)alamin + reduced [electron-transfer flavoprotein] + 2 ATP = 2 adenosylcob(III)alamin + 2 triphosphate + oxidized [electron-transfer flavoprotein] + 3 H(+)</text>
        <dbReference type="Rhea" id="RHEA:28671"/>
        <dbReference type="Rhea" id="RHEA-COMP:10685"/>
        <dbReference type="Rhea" id="RHEA-COMP:10686"/>
        <dbReference type="ChEBI" id="CHEBI:15378"/>
        <dbReference type="ChEBI" id="CHEBI:16304"/>
        <dbReference type="ChEBI" id="CHEBI:18036"/>
        <dbReference type="ChEBI" id="CHEBI:18408"/>
        <dbReference type="ChEBI" id="CHEBI:30616"/>
        <dbReference type="ChEBI" id="CHEBI:57692"/>
        <dbReference type="ChEBI" id="CHEBI:58307"/>
        <dbReference type="EC" id="2.5.1.17"/>
    </reaction>
</comment>
<dbReference type="Proteomes" id="UP001156641">
    <property type="component" value="Unassembled WGS sequence"/>
</dbReference>
<dbReference type="InterPro" id="IPR003724">
    <property type="entry name" value="CblAdoTrfase_CobA"/>
</dbReference>
<feature type="region of interest" description="Disordered" evidence="9">
    <location>
        <begin position="1"/>
        <end position="25"/>
    </location>
</feature>
<evidence type="ECO:0000256" key="4">
    <source>
        <dbReference type="ARBA" id="ARBA00023244"/>
    </source>
</evidence>
<evidence type="ECO:0000256" key="3">
    <source>
        <dbReference type="ARBA" id="ARBA00012454"/>
    </source>
</evidence>
<dbReference type="Pfam" id="PF02572">
    <property type="entry name" value="CobA_CobO_BtuR"/>
    <property type="match status" value="1"/>
</dbReference>
<dbReference type="InterPro" id="IPR027417">
    <property type="entry name" value="P-loop_NTPase"/>
</dbReference>
<evidence type="ECO:0000256" key="7">
    <source>
        <dbReference type="ARBA" id="ARBA00048692"/>
    </source>
</evidence>
<keyword evidence="8" id="KW-0067">ATP-binding</keyword>
<comment type="caution">
    <text evidence="10">The sequence shown here is derived from an EMBL/GenBank/DDBJ whole genome shotgun (WGS) entry which is preliminary data.</text>
</comment>
<evidence type="ECO:0000256" key="8">
    <source>
        <dbReference type="PIRNR" id="PIRNR015617"/>
    </source>
</evidence>